<sequence>MAKGAYDGSGGWSGDGGSNPGNEDKSPGDNRPEDRMSKAGNGTWGTASKQASSVSDEQIRAMREKHRKPGFNPTPSPPSNYTGTWGEWTERYNRANRLGRYSNALNEPLDVEDQRALSKMISPKHKPGTPEYNKAVAARNVRAQSIAAYNHPIRSGFHNFLSSLLPGVSGKLTYDTYGNLATEKRFNVPDFVASLPSPRFMGFGMSTPAGIAAKAAVAAAGLAGYRSKDFVDIQSMSDALDEMSITPERSSDNSSSTRSIAKRPEDILYPYTVEDENLPAGQGVSFGATPVRRAPVLTALNRRRAAYGRG</sequence>
<evidence type="ECO:0000313" key="3">
    <source>
        <dbReference type="Proteomes" id="UP001069802"/>
    </source>
</evidence>
<evidence type="ECO:0000256" key="1">
    <source>
        <dbReference type="SAM" id="MobiDB-lite"/>
    </source>
</evidence>
<dbReference type="RefSeq" id="WP_269422192.1">
    <property type="nucleotide sequence ID" value="NZ_JAPWGY010000001.1"/>
</dbReference>
<comment type="caution">
    <text evidence="2">The sequence shown here is derived from an EMBL/GenBank/DDBJ whole genome shotgun (WGS) entry which is preliminary data.</text>
</comment>
<feature type="region of interest" description="Disordered" evidence="1">
    <location>
        <begin position="1"/>
        <end position="83"/>
    </location>
</feature>
<keyword evidence="3" id="KW-1185">Reference proteome</keyword>
<organism evidence="2 3">
    <name type="scientific">Kiloniella laminariae</name>
    <dbReference type="NCBI Taxonomy" id="454162"/>
    <lineage>
        <taxon>Bacteria</taxon>
        <taxon>Pseudomonadati</taxon>
        <taxon>Pseudomonadota</taxon>
        <taxon>Alphaproteobacteria</taxon>
        <taxon>Rhodospirillales</taxon>
        <taxon>Kiloniellaceae</taxon>
        <taxon>Kiloniella</taxon>
    </lineage>
</organism>
<feature type="compositionally biased region" description="Polar residues" evidence="1">
    <location>
        <begin position="44"/>
        <end position="56"/>
    </location>
</feature>
<dbReference type="EMBL" id="JAPWGY010000001">
    <property type="protein sequence ID" value="MCZ4279998.1"/>
    <property type="molecule type" value="Genomic_DNA"/>
</dbReference>
<name>A0ABT4LFW2_9PROT</name>
<feature type="compositionally biased region" description="Basic and acidic residues" evidence="1">
    <location>
        <begin position="22"/>
        <end position="37"/>
    </location>
</feature>
<protein>
    <submittedName>
        <fullName evidence="2">Uncharacterized protein</fullName>
    </submittedName>
</protein>
<evidence type="ECO:0000313" key="2">
    <source>
        <dbReference type="EMBL" id="MCZ4279998.1"/>
    </source>
</evidence>
<feature type="compositionally biased region" description="Gly residues" evidence="1">
    <location>
        <begin position="7"/>
        <end position="19"/>
    </location>
</feature>
<reference evidence="2" key="1">
    <citation type="submission" date="2022-12" db="EMBL/GenBank/DDBJ databases">
        <title>Bacterial isolates from different developmental stages of Nematostella vectensis.</title>
        <authorList>
            <person name="Fraune S."/>
        </authorList>
    </citation>
    <scope>NUCLEOTIDE SEQUENCE</scope>
    <source>
        <strain evidence="2">G21630-S1</strain>
    </source>
</reference>
<proteinExistence type="predicted"/>
<gene>
    <name evidence="2" type="ORF">O4H49_04360</name>
</gene>
<dbReference type="Proteomes" id="UP001069802">
    <property type="component" value="Unassembled WGS sequence"/>
</dbReference>
<accession>A0ABT4LFW2</accession>